<protein>
    <recommendedName>
        <fullName evidence="4">Tryptophan-associated transmembrane protein</fullName>
    </recommendedName>
</protein>
<dbReference type="EMBL" id="VIVK01000001">
    <property type="protein sequence ID" value="TWD79826.1"/>
    <property type="molecule type" value="Genomic_DNA"/>
</dbReference>
<name>A0A561BLQ2_9ACTN</name>
<proteinExistence type="predicted"/>
<keyword evidence="1" id="KW-1133">Transmembrane helix</keyword>
<feature type="transmembrane region" description="Helical" evidence="1">
    <location>
        <begin position="69"/>
        <end position="85"/>
    </location>
</feature>
<evidence type="ECO:0000256" key="1">
    <source>
        <dbReference type="SAM" id="Phobius"/>
    </source>
</evidence>
<evidence type="ECO:0008006" key="4">
    <source>
        <dbReference type="Google" id="ProtNLM"/>
    </source>
</evidence>
<dbReference type="RefSeq" id="WP_145803275.1">
    <property type="nucleotide sequence ID" value="NZ_VIVK01000001.1"/>
</dbReference>
<accession>A0A561BLQ2</accession>
<organism evidence="2 3">
    <name type="scientific">Kribbella amoyensis</name>
    <dbReference type="NCBI Taxonomy" id="996641"/>
    <lineage>
        <taxon>Bacteria</taxon>
        <taxon>Bacillati</taxon>
        <taxon>Actinomycetota</taxon>
        <taxon>Actinomycetes</taxon>
        <taxon>Propionibacteriales</taxon>
        <taxon>Kribbellaceae</taxon>
        <taxon>Kribbella</taxon>
    </lineage>
</organism>
<feature type="transmembrane region" description="Helical" evidence="1">
    <location>
        <begin position="128"/>
        <end position="147"/>
    </location>
</feature>
<keyword evidence="1" id="KW-0812">Transmembrane</keyword>
<reference evidence="2 3" key="1">
    <citation type="submission" date="2019-06" db="EMBL/GenBank/DDBJ databases">
        <title>Sequencing the genomes of 1000 actinobacteria strains.</title>
        <authorList>
            <person name="Klenk H.-P."/>
        </authorList>
    </citation>
    <scope>NUCLEOTIDE SEQUENCE [LARGE SCALE GENOMIC DNA]</scope>
    <source>
        <strain evidence="2 3">DSM 24683</strain>
    </source>
</reference>
<evidence type="ECO:0000313" key="2">
    <source>
        <dbReference type="EMBL" id="TWD79826.1"/>
    </source>
</evidence>
<comment type="caution">
    <text evidence="2">The sequence shown here is derived from an EMBL/GenBank/DDBJ whole genome shotgun (WGS) entry which is preliminary data.</text>
</comment>
<sequence>MTELPDEVLPEKLDAAERLLARAEHRWFALAVVLAALASGAALLLPWAFSRRLGQSVWQLGVEVSPELSLAWVAGLVTAVIALWVRPGIWARTAASISGVVALVYAAGGWQARDLGPSSDSWAGPGPAIAVVAGVCWILAATALLVADRPRSRADDPDALTDAVTRLRANR</sequence>
<gene>
    <name evidence="2" type="ORF">FB561_0892</name>
</gene>
<dbReference type="OrthoDB" id="3826541at2"/>
<keyword evidence="3" id="KW-1185">Reference proteome</keyword>
<evidence type="ECO:0000313" key="3">
    <source>
        <dbReference type="Proteomes" id="UP000318380"/>
    </source>
</evidence>
<feature type="transmembrane region" description="Helical" evidence="1">
    <location>
        <begin position="27"/>
        <end position="49"/>
    </location>
</feature>
<feature type="transmembrane region" description="Helical" evidence="1">
    <location>
        <begin position="90"/>
        <end position="108"/>
    </location>
</feature>
<dbReference type="Proteomes" id="UP000318380">
    <property type="component" value="Unassembled WGS sequence"/>
</dbReference>
<dbReference type="AlphaFoldDB" id="A0A561BLQ2"/>
<keyword evidence="1" id="KW-0472">Membrane</keyword>